<dbReference type="InterPro" id="IPR009081">
    <property type="entry name" value="PP-bd_ACP"/>
</dbReference>
<organism evidence="5 6">
    <name type="scientific">Nonomuraea maheshkhaliensis</name>
    <dbReference type="NCBI Taxonomy" id="419590"/>
    <lineage>
        <taxon>Bacteria</taxon>
        <taxon>Bacillati</taxon>
        <taxon>Actinomycetota</taxon>
        <taxon>Actinomycetes</taxon>
        <taxon>Streptosporangiales</taxon>
        <taxon>Streptosporangiaceae</taxon>
        <taxon>Nonomuraea</taxon>
    </lineage>
</organism>
<keyword evidence="6" id="KW-1185">Reference proteome</keyword>
<dbReference type="InterPro" id="IPR020806">
    <property type="entry name" value="PKS_PP-bd"/>
</dbReference>
<dbReference type="PANTHER" id="PTHR45527">
    <property type="entry name" value="NONRIBOSOMAL PEPTIDE SYNTHETASE"/>
    <property type="match status" value="1"/>
</dbReference>
<proteinExistence type="predicted"/>
<accession>A0ABP4SCK4</accession>
<dbReference type="Pfam" id="PF00550">
    <property type="entry name" value="PP-binding"/>
    <property type="match status" value="1"/>
</dbReference>
<feature type="domain" description="Carrier" evidence="4">
    <location>
        <begin position="68"/>
        <end position="143"/>
    </location>
</feature>
<dbReference type="Gene3D" id="3.40.50.1820">
    <property type="entry name" value="alpha/beta hydrolase"/>
    <property type="match status" value="1"/>
</dbReference>
<dbReference type="SUPFAM" id="SSF56801">
    <property type="entry name" value="Acetyl-CoA synthetase-like"/>
    <property type="match status" value="1"/>
</dbReference>
<feature type="region of interest" description="Disordered" evidence="3">
    <location>
        <begin position="48"/>
        <end position="71"/>
    </location>
</feature>
<feature type="region of interest" description="Disordered" evidence="3">
    <location>
        <begin position="141"/>
        <end position="175"/>
    </location>
</feature>
<dbReference type="InterPro" id="IPR029058">
    <property type="entry name" value="AB_hydrolase_fold"/>
</dbReference>
<dbReference type="PANTHER" id="PTHR45527:SF1">
    <property type="entry name" value="FATTY ACID SYNTHASE"/>
    <property type="match status" value="1"/>
</dbReference>
<evidence type="ECO:0000256" key="2">
    <source>
        <dbReference type="ARBA" id="ARBA00022553"/>
    </source>
</evidence>
<dbReference type="PROSITE" id="PS50075">
    <property type="entry name" value="CARRIER"/>
    <property type="match status" value="1"/>
</dbReference>
<dbReference type="SMART" id="SM00823">
    <property type="entry name" value="PKS_PP"/>
    <property type="match status" value="1"/>
</dbReference>
<keyword evidence="1" id="KW-0596">Phosphopantetheine</keyword>
<dbReference type="InterPro" id="IPR025110">
    <property type="entry name" value="AMP-bd_C"/>
</dbReference>
<name>A0ABP4SCK4_9ACTN</name>
<evidence type="ECO:0000259" key="4">
    <source>
        <dbReference type="PROSITE" id="PS50075"/>
    </source>
</evidence>
<dbReference type="EMBL" id="BAAAMU010000084">
    <property type="protein sequence ID" value="GAA1669676.1"/>
    <property type="molecule type" value="Genomic_DNA"/>
</dbReference>
<protein>
    <recommendedName>
        <fullName evidence="4">Carrier domain-containing protein</fullName>
    </recommendedName>
</protein>
<evidence type="ECO:0000256" key="1">
    <source>
        <dbReference type="ARBA" id="ARBA00022450"/>
    </source>
</evidence>
<sequence length="175" mass="18855">MLHAYAVPESAAVQAGELRRHLAARLPEYAVPAELVLLPALPLTPNGKVDRAALPPPPQRAAAGPGQEPSTATERLVAGVWREVLGLPRVSADANFFEIGGHSLATAQVQARLAAVLGREVPIVDLFRFPTVRTLAAHLDGERRTAGSERAARRVAARRARPSTRPHRARRESKE</sequence>
<dbReference type="Pfam" id="PF13193">
    <property type="entry name" value="AMP-binding_C"/>
    <property type="match status" value="1"/>
</dbReference>
<evidence type="ECO:0000256" key="3">
    <source>
        <dbReference type="SAM" id="MobiDB-lite"/>
    </source>
</evidence>
<gene>
    <name evidence="5" type="ORF">GCM10009733_078860</name>
</gene>
<evidence type="ECO:0000313" key="6">
    <source>
        <dbReference type="Proteomes" id="UP001500064"/>
    </source>
</evidence>
<dbReference type="SUPFAM" id="SSF47336">
    <property type="entry name" value="ACP-like"/>
    <property type="match status" value="1"/>
</dbReference>
<comment type="caution">
    <text evidence="5">The sequence shown here is derived from an EMBL/GenBank/DDBJ whole genome shotgun (WGS) entry which is preliminary data.</text>
</comment>
<dbReference type="Gene3D" id="3.30.300.30">
    <property type="match status" value="1"/>
</dbReference>
<dbReference type="InterPro" id="IPR045851">
    <property type="entry name" value="AMP-bd_C_sf"/>
</dbReference>
<dbReference type="InterPro" id="IPR036736">
    <property type="entry name" value="ACP-like_sf"/>
</dbReference>
<evidence type="ECO:0000313" key="5">
    <source>
        <dbReference type="EMBL" id="GAA1669676.1"/>
    </source>
</evidence>
<reference evidence="6" key="1">
    <citation type="journal article" date="2019" name="Int. J. Syst. Evol. Microbiol.">
        <title>The Global Catalogue of Microorganisms (GCM) 10K type strain sequencing project: providing services to taxonomists for standard genome sequencing and annotation.</title>
        <authorList>
            <consortium name="The Broad Institute Genomics Platform"/>
            <consortium name="The Broad Institute Genome Sequencing Center for Infectious Disease"/>
            <person name="Wu L."/>
            <person name="Ma J."/>
        </authorList>
    </citation>
    <scope>NUCLEOTIDE SEQUENCE [LARGE SCALE GENOMIC DNA]</scope>
    <source>
        <strain evidence="6">JCM 13929</strain>
    </source>
</reference>
<keyword evidence="2" id="KW-0597">Phosphoprotein</keyword>
<dbReference type="Proteomes" id="UP001500064">
    <property type="component" value="Unassembled WGS sequence"/>
</dbReference>
<feature type="compositionally biased region" description="Basic and acidic residues" evidence="3">
    <location>
        <begin position="141"/>
        <end position="152"/>
    </location>
</feature>
<feature type="compositionally biased region" description="Basic residues" evidence="3">
    <location>
        <begin position="153"/>
        <end position="175"/>
    </location>
</feature>